<accession>A0ABQ6LKK2</accession>
<comment type="caution">
    <text evidence="2">The sequence shown here is derived from an EMBL/GenBank/DDBJ whole genome shotgun (WGS) entry which is preliminary data.</text>
</comment>
<dbReference type="Pfam" id="PF13946">
    <property type="entry name" value="DUF4214"/>
    <property type="match status" value="1"/>
</dbReference>
<dbReference type="Proteomes" id="UP001239909">
    <property type="component" value="Unassembled WGS sequence"/>
</dbReference>
<name>A0ABQ6LKK2_9RHOB</name>
<dbReference type="InterPro" id="IPR038255">
    <property type="entry name" value="PBS_linker_sf"/>
</dbReference>
<organism evidence="2 3">
    <name type="scientific">Paralimibaculum aggregatum</name>
    <dbReference type="NCBI Taxonomy" id="3036245"/>
    <lineage>
        <taxon>Bacteria</taxon>
        <taxon>Pseudomonadati</taxon>
        <taxon>Pseudomonadota</taxon>
        <taxon>Alphaproteobacteria</taxon>
        <taxon>Rhodobacterales</taxon>
        <taxon>Paracoccaceae</taxon>
        <taxon>Paralimibaculum</taxon>
    </lineage>
</organism>
<evidence type="ECO:0000259" key="1">
    <source>
        <dbReference type="Pfam" id="PF13946"/>
    </source>
</evidence>
<dbReference type="InterPro" id="IPR025282">
    <property type="entry name" value="DUF4214"/>
</dbReference>
<evidence type="ECO:0000313" key="2">
    <source>
        <dbReference type="EMBL" id="GMG80931.1"/>
    </source>
</evidence>
<dbReference type="EMBL" id="BSYI01000001">
    <property type="protein sequence ID" value="GMG80931.1"/>
    <property type="molecule type" value="Genomic_DNA"/>
</dbReference>
<proteinExistence type="predicted"/>
<reference evidence="2 3" key="1">
    <citation type="submission" date="2023-04" db="EMBL/GenBank/DDBJ databases">
        <title>Marinoamorphus aggregata gen. nov., sp. Nov., isolate from tissue of brittle star Ophioplocus japonicus.</title>
        <authorList>
            <person name="Kawano K."/>
            <person name="Sawayama S."/>
            <person name="Nakagawa S."/>
        </authorList>
    </citation>
    <scope>NUCLEOTIDE SEQUENCE [LARGE SCALE GENOMIC DNA]</scope>
    <source>
        <strain evidence="2 3">NKW23</strain>
    </source>
</reference>
<keyword evidence="3" id="KW-1185">Reference proteome</keyword>
<protein>
    <recommendedName>
        <fullName evidence="1">DUF4214 domain-containing protein</fullName>
    </recommendedName>
</protein>
<feature type="domain" description="DUF4214" evidence="1">
    <location>
        <begin position="89"/>
        <end position="159"/>
    </location>
</feature>
<dbReference type="Gene3D" id="1.10.3130.20">
    <property type="entry name" value="Phycobilisome linker domain"/>
    <property type="match status" value="1"/>
</dbReference>
<gene>
    <name evidence="2" type="ORF">LNKW23_01430</name>
</gene>
<evidence type="ECO:0000313" key="3">
    <source>
        <dbReference type="Proteomes" id="UP001239909"/>
    </source>
</evidence>
<sequence length="180" mass="19272">MVYEAPSGGLTSDFFVYGVEDVDGAYSIGTAIIEIYPESAFGLGLSINEAHSVAYLYEAGLNRDGNIDADGLNFWIDARENGLSEAALAQRFLDSPEFAAAFGDPDTLSDRGLVEVLYRNVLNRDGETGGIDFWTGVLAQPGFGRDDLLLAFAKSPENLDGSAFVEDLAEVAPGVWDFLG</sequence>